<dbReference type="Proteomes" id="UP001159641">
    <property type="component" value="Unassembled WGS sequence"/>
</dbReference>
<evidence type="ECO:0000313" key="3">
    <source>
        <dbReference type="Proteomes" id="UP001159641"/>
    </source>
</evidence>
<proteinExistence type="predicted"/>
<sequence length="74" mass="8063">MVSEMMNLNLEGYPRSPAPPQLGPQVLDPKGIRGLRDVTPTGLPGRQGQIQYQGHGFLPYFIAKGGPQHTPPKE</sequence>
<organism evidence="2 3">
    <name type="scientific">Eschrichtius robustus</name>
    <name type="common">California gray whale</name>
    <name type="synonym">Eschrichtius gibbosus</name>
    <dbReference type="NCBI Taxonomy" id="9764"/>
    <lineage>
        <taxon>Eukaryota</taxon>
        <taxon>Metazoa</taxon>
        <taxon>Chordata</taxon>
        <taxon>Craniata</taxon>
        <taxon>Vertebrata</taxon>
        <taxon>Euteleostomi</taxon>
        <taxon>Mammalia</taxon>
        <taxon>Eutheria</taxon>
        <taxon>Laurasiatheria</taxon>
        <taxon>Artiodactyla</taxon>
        <taxon>Whippomorpha</taxon>
        <taxon>Cetacea</taxon>
        <taxon>Mysticeti</taxon>
        <taxon>Eschrichtiidae</taxon>
        <taxon>Eschrichtius</taxon>
    </lineage>
</organism>
<accession>A0AB34G855</accession>
<evidence type="ECO:0000256" key="1">
    <source>
        <dbReference type="SAM" id="MobiDB-lite"/>
    </source>
</evidence>
<keyword evidence="3" id="KW-1185">Reference proteome</keyword>
<comment type="caution">
    <text evidence="2">The sequence shown here is derived from an EMBL/GenBank/DDBJ whole genome shotgun (WGS) entry which is preliminary data.</text>
</comment>
<name>A0AB34G855_ESCRO</name>
<protein>
    <recommendedName>
        <fullName evidence="4">Collagen alpha-1(VIII) chain</fullName>
    </recommendedName>
</protein>
<reference evidence="2 3" key="1">
    <citation type="submission" date="2022-11" db="EMBL/GenBank/DDBJ databases">
        <title>Whole genome sequence of Eschrichtius robustus ER-17-0199.</title>
        <authorList>
            <person name="Bruniche-Olsen A."/>
            <person name="Black A.N."/>
            <person name="Fields C.J."/>
            <person name="Walden K."/>
            <person name="Dewoody J.A."/>
        </authorList>
    </citation>
    <scope>NUCLEOTIDE SEQUENCE [LARGE SCALE GENOMIC DNA]</scope>
    <source>
        <strain evidence="2">ER-17-0199</strain>
        <tissue evidence="2">Blubber</tissue>
    </source>
</reference>
<gene>
    <name evidence="2" type="ORF">J1605_015964</name>
</gene>
<feature type="region of interest" description="Disordered" evidence="1">
    <location>
        <begin position="1"/>
        <end position="48"/>
    </location>
</feature>
<dbReference type="AlphaFoldDB" id="A0AB34G855"/>
<evidence type="ECO:0008006" key="4">
    <source>
        <dbReference type="Google" id="ProtNLM"/>
    </source>
</evidence>
<evidence type="ECO:0000313" key="2">
    <source>
        <dbReference type="EMBL" id="KAJ8775901.1"/>
    </source>
</evidence>
<dbReference type="EMBL" id="JAIQCJ010002543">
    <property type="protein sequence ID" value="KAJ8775901.1"/>
    <property type="molecule type" value="Genomic_DNA"/>
</dbReference>